<evidence type="ECO:0000256" key="1">
    <source>
        <dbReference type="ARBA" id="ARBA00004123"/>
    </source>
</evidence>
<evidence type="ECO:0000313" key="10">
    <source>
        <dbReference type="Proteomes" id="UP000195402"/>
    </source>
</evidence>
<proteinExistence type="predicted"/>
<evidence type="ECO:0000256" key="3">
    <source>
        <dbReference type="ARBA" id="ARBA00022782"/>
    </source>
</evidence>
<evidence type="ECO:0000256" key="7">
    <source>
        <dbReference type="SAM" id="MobiDB-lite"/>
    </source>
</evidence>
<reference evidence="9 10" key="1">
    <citation type="journal article" date="2017" name="Mol. Plant">
        <title>The Genome of Medicinal Plant Macleaya cordata Provides New Insights into Benzylisoquinoline Alkaloids Metabolism.</title>
        <authorList>
            <person name="Liu X."/>
            <person name="Liu Y."/>
            <person name="Huang P."/>
            <person name="Ma Y."/>
            <person name="Qing Z."/>
            <person name="Tang Q."/>
            <person name="Cao H."/>
            <person name="Cheng P."/>
            <person name="Zheng Y."/>
            <person name="Yuan Z."/>
            <person name="Zhou Y."/>
            <person name="Liu J."/>
            <person name="Tang Z."/>
            <person name="Zhuo Y."/>
            <person name="Zhang Y."/>
            <person name="Yu L."/>
            <person name="Huang J."/>
            <person name="Yang P."/>
            <person name="Peng Q."/>
            <person name="Zhang J."/>
            <person name="Jiang W."/>
            <person name="Zhang Z."/>
            <person name="Lin K."/>
            <person name="Ro D.K."/>
            <person name="Chen X."/>
            <person name="Xiong X."/>
            <person name="Shang Y."/>
            <person name="Huang S."/>
            <person name="Zeng J."/>
        </authorList>
    </citation>
    <scope>NUCLEOTIDE SEQUENCE [LARGE SCALE GENOMIC DNA]</scope>
    <source>
        <strain evidence="10">cv. BLH2017</strain>
        <tissue evidence="9">Root</tissue>
    </source>
</reference>
<dbReference type="OrthoDB" id="551907at2759"/>
<dbReference type="PROSITE" id="PS51294">
    <property type="entry name" value="HTH_MYB"/>
    <property type="match status" value="1"/>
</dbReference>
<dbReference type="SUPFAM" id="SSF46689">
    <property type="entry name" value="Homeodomain-like"/>
    <property type="match status" value="1"/>
</dbReference>
<dbReference type="Proteomes" id="UP000195402">
    <property type="component" value="Unassembled WGS sequence"/>
</dbReference>
<dbReference type="GO" id="GO:0010158">
    <property type="term" value="P:abaxial cell fate specification"/>
    <property type="evidence" value="ECO:0007669"/>
    <property type="project" value="InterPro"/>
</dbReference>
<dbReference type="InParanoid" id="A0A200QT36"/>
<dbReference type="GO" id="GO:0005634">
    <property type="term" value="C:nucleus"/>
    <property type="evidence" value="ECO:0007669"/>
    <property type="project" value="UniProtKB-SubCell"/>
</dbReference>
<feature type="region of interest" description="Disordered" evidence="7">
    <location>
        <begin position="1"/>
        <end position="33"/>
    </location>
</feature>
<dbReference type="OMA" id="MSNERTT"/>
<keyword evidence="10" id="KW-1185">Reference proteome</keyword>
<organism evidence="9 10">
    <name type="scientific">Macleaya cordata</name>
    <name type="common">Five-seeded plume-poppy</name>
    <name type="synonym">Bocconia cordata</name>
    <dbReference type="NCBI Taxonomy" id="56857"/>
    <lineage>
        <taxon>Eukaryota</taxon>
        <taxon>Viridiplantae</taxon>
        <taxon>Streptophyta</taxon>
        <taxon>Embryophyta</taxon>
        <taxon>Tracheophyta</taxon>
        <taxon>Spermatophyta</taxon>
        <taxon>Magnoliopsida</taxon>
        <taxon>Ranunculales</taxon>
        <taxon>Papaveraceae</taxon>
        <taxon>Papaveroideae</taxon>
        <taxon>Macleaya</taxon>
    </lineage>
</organism>
<dbReference type="InterPro" id="IPR006447">
    <property type="entry name" value="Myb_dom_plants"/>
</dbReference>
<dbReference type="Pfam" id="PF00249">
    <property type="entry name" value="Myb_DNA-binding"/>
    <property type="match status" value="1"/>
</dbReference>
<keyword evidence="4" id="KW-0805">Transcription regulation</keyword>
<dbReference type="InterPro" id="IPR001005">
    <property type="entry name" value="SANT/Myb"/>
</dbReference>
<evidence type="ECO:0000313" key="9">
    <source>
        <dbReference type="EMBL" id="OVA13616.1"/>
    </source>
</evidence>
<feature type="region of interest" description="Disordered" evidence="7">
    <location>
        <begin position="64"/>
        <end position="93"/>
    </location>
</feature>
<dbReference type="GO" id="GO:0000976">
    <property type="term" value="F:transcription cis-regulatory region binding"/>
    <property type="evidence" value="ECO:0007669"/>
    <property type="project" value="InterPro"/>
</dbReference>
<keyword evidence="3" id="KW-0221">Differentiation</keyword>
<dbReference type="NCBIfam" id="TIGR01557">
    <property type="entry name" value="myb_SHAQKYF"/>
    <property type="match status" value="1"/>
</dbReference>
<evidence type="ECO:0000259" key="8">
    <source>
        <dbReference type="PROSITE" id="PS51294"/>
    </source>
</evidence>
<dbReference type="GO" id="GO:0006355">
    <property type="term" value="P:regulation of DNA-templated transcription"/>
    <property type="evidence" value="ECO:0007669"/>
    <property type="project" value="InterPro"/>
</dbReference>
<keyword evidence="5" id="KW-0804">Transcription</keyword>
<sequence>MVERVEISDEEINSSWSDNQAQITSTVSPQQKWSTSFDLNEDAMSDDQENADSTTEVVMNATVEEDDNSLTRENSSSNNNSTAADGMSNERTTSTVRQYVRSKMPRLRWTPDLHLSFVRAVERLGGQERATPKLVLQLMNVKGLSIAHVKSHLQMYRSKKLDECGQGWKINS</sequence>
<evidence type="ECO:0000256" key="4">
    <source>
        <dbReference type="ARBA" id="ARBA00023015"/>
    </source>
</evidence>
<dbReference type="PANTHER" id="PTHR31496:SF3">
    <property type="entry name" value="TRANSCRIPTION REPRESSOR KAN1"/>
    <property type="match status" value="1"/>
</dbReference>
<keyword evidence="2" id="KW-0217">Developmental protein</keyword>
<evidence type="ECO:0000256" key="2">
    <source>
        <dbReference type="ARBA" id="ARBA00022473"/>
    </source>
</evidence>
<dbReference type="STRING" id="56857.A0A200QT36"/>
<dbReference type="PANTHER" id="PTHR31496">
    <property type="entry name" value="TRANSCRIPTION FACTOR KAN2-RELATED"/>
    <property type="match status" value="1"/>
</dbReference>
<dbReference type="InterPro" id="IPR009057">
    <property type="entry name" value="Homeodomain-like_sf"/>
</dbReference>
<evidence type="ECO:0000256" key="6">
    <source>
        <dbReference type="ARBA" id="ARBA00023242"/>
    </source>
</evidence>
<comment type="caution">
    <text evidence="9">The sequence shown here is derived from an EMBL/GenBank/DDBJ whole genome shotgun (WGS) entry which is preliminary data.</text>
</comment>
<dbReference type="Gene3D" id="1.10.10.60">
    <property type="entry name" value="Homeodomain-like"/>
    <property type="match status" value="1"/>
</dbReference>
<dbReference type="AlphaFoldDB" id="A0A200QT36"/>
<feature type="compositionally biased region" description="Polar residues" evidence="7">
    <location>
        <begin position="13"/>
        <end position="33"/>
    </location>
</feature>
<dbReference type="InterPro" id="IPR017930">
    <property type="entry name" value="Myb_dom"/>
</dbReference>
<comment type="subcellular location">
    <subcellularLocation>
        <location evidence="1">Nucleus</location>
    </subcellularLocation>
</comment>
<dbReference type="EMBL" id="MVGT01001103">
    <property type="protein sequence ID" value="OVA13616.1"/>
    <property type="molecule type" value="Genomic_DNA"/>
</dbReference>
<gene>
    <name evidence="9" type="ORF">BVC80_373g6</name>
</gene>
<name>A0A200QT36_MACCD</name>
<protein>
    <submittedName>
        <fullName evidence="9">SANT/Myb domain</fullName>
    </submittedName>
</protein>
<dbReference type="FunFam" id="1.10.10.60:FF:000002">
    <property type="entry name" value="Myb family transcription factor"/>
    <property type="match status" value="1"/>
</dbReference>
<evidence type="ECO:0000256" key="5">
    <source>
        <dbReference type="ARBA" id="ARBA00023163"/>
    </source>
</evidence>
<dbReference type="InterPro" id="IPR044847">
    <property type="entry name" value="KAN_fam"/>
</dbReference>
<feature type="domain" description="HTH myb-type" evidence="8">
    <location>
        <begin position="101"/>
        <end position="161"/>
    </location>
</feature>
<keyword evidence="6" id="KW-0539">Nucleus</keyword>
<accession>A0A200QT36</accession>